<feature type="compositionally biased region" description="Polar residues" evidence="1">
    <location>
        <begin position="116"/>
        <end position="125"/>
    </location>
</feature>
<comment type="caution">
    <text evidence="3">The sequence shown here is derived from an EMBL/GenBank/DDBJ whole genome shotgun (WGS) entry which is preliminary data.</text>
</comment>
<feature type="region of interest" description="Disordered" evidence="1">
    <location>
        <begin position="96"/>
        <end position="125"/>
    </location>
</feature>
<keyword evidence="2" id="KW-0812">Transmembrane</keyword>
<dbReference type="EMBL" id="AWUE01020048">
    <property type="protein sequence ID" value="OMO70070.1"/>
    <property type="molecule type" value="Genomic_DNA"/>
</dbReference>
<sequence>MVFKTMFSSTIFENFSLDFIMIHYIPSFVIILASIVLKLLKSLKSINSLSESKAGKVGKSVKSEAKTRMSMRKAMLRLLKILISLRRVKVAKSAVNDEGSNSSCHKTKRAPKKNYSKSSIVTQWE</sequence>
<evidence type="ECO:0000313" key="3">
    <source>
        <dbReference type="EMBL" id="OMO70070.1"/>
    </source>
</evidence>
<accession>A0A1R3HIB7</accession>
<feature type="transmembrane region" description="Helical" evidence="2">
    <location>
        <begin position="20"/>
        <end position="40"/>
    </location>
</feature>
<organism evidence="3 4">
    <name type="scientific">Corchorus olitorius</name>
    <dbReference type="NCBI Taxonomy" id="93759"/>
    <lineage>
        <taxon>Eukaryota</taxon>
        <taxon>Viridiplantae</taxon>
        <taxon>Streptophyta</taxon>
        <taxon>Embryophyta</taxon>
        <taxon>Tracheophyta</taxon>
        <taxon>Spermatophyta</taxon>
        <taxon>Magnoliopsida</taxon>
        <taxon>eudicotyledons</taxon>
        <taxon>Gunneridae</taxon>
        <taxon>Pentapetalae</taxon>
        <taxon>rosids</taxon>
        <taxon>malvids</taxon>
        <taxon>Malvales</taxon>
        <taxon>Malvaceae</taxon>
        <taxon>Grewioideae</taxon>
        <taxon>Apeibeae</taxon>
        <taxon>Corchorus</taxon>
    </lineage>
</organism>
<dbReference type="Proteomes" id="UP000187203">
    <property type="component" value="Unassembled WGS sequence"/>
</dbReference>
<keyword evidence="4" id="KW-1185">Reference proteome</keyword>
<proteinExistence type="predicted"/>
<name>A0A1R3HIB7_9ROSI</name>
<feature type="compositionally biased region" description="Basic residues" evidence="1">
    <location>
        <begin position="105"/>
        <end position="115"/>
    </location>
</feature>
<protein>
    <recommendedName>
        <fullName evidence="5">Transmembrane protein</fullName>
    </recommendedName>
</protein>
<evidence type="ECO:0000256" key="1">
    <source>
        <dbReference type="SAM" id="MobiDB-lite"/>
    </source>
</evidence>
<keyword evidence="2" id="KW-1133">Transmembrane helix</keyword>
<gene>
    <name evidence="3" type="ORF">COLO4_28783</name>
</gene>
<evidence type="ECO:0000256" key="2">
    <source>
        <dbReference type="SAM" id="Phobius"/>
    </source>
</evidence>
<dbReference type="AlphaFoldDB" id="A0A1R3HIB7"/>
<keyword evidence="2" id="KW-0472">Membrane</keyword>
<reference evidence="4" key="1">
    <citation type="submission" date="2013-09" db="EMBL/GenBank/DDBJ databases">
        <title>Corchorus olitorius genome sequencing.</title>
        <authorList>
            <person name="Alam M."/>
            <person name="Haque M.S."/>
            <person name="Islam M.S."/>
            <person name="Emdad E.M."/>
            <person name="Islam M.M."/>
            <person name="Ahmed B."/>
            <person name="Halim A."/>
            <person name="Hossen Q.M.M."/>
            <person name="Hossain M.Z."/>
            <person name="Ahmed R."/>
            <person name="Khan M.M."/>
            <person name="Islam R."/>
            <person name="Rashid M.M."/>
            <person name="Khan S.A."/>
            <person name="Rahman M.S."/>
            <person name="Alam M."/>
            <person name="Yahiya A.S."/>
            <person name="Khan M.S."/>
            <person name="Azam M.S."/>
            <person name="Haque T."/>
            <person name="Lashkar M.Z.H."/>
            <person name="Akhand A.I."/>
            <person name="Morshed G."/>
            <person name="Roy S."/>
            <person name="Uddin K.S."/>
            <person name="Rabeya T."/>
            <person name="Hossain A.S."/>
            <person name="Chowdhury A."/>
            <person name="Snigdha A.R."/>
            <person name="Mortoza M.S."/>
            <person name="Matin S.A."/>
            <person name="Hoque S.M.E."/>
            <person name="Islam M.K."/>
            <person name="Roy D.K."/>
            <person name="Haider R."/>
            <person name="Moosa M.M."/>
            <person name="Elias S.M."/>
            <person name="Hasan A.M."/>
            <person name="Jahan S."/>
            <person name="Shafiuddin M."/>
            <person name="Mahmood N."/>
            <person name="Shommy N.S."/>
        </authorList>
    </citation>
    <scope>NUCLEOTIDE SEQUENCE [LARGE SCALE GENOMIC DNA]</scope>
    <source>
        <strain evidence="4">cv. O-4</strain>
    </source>
</reference>
<evidence type="ECO:0008006" key="5">
    <source>
        <dbReference type="Google" id="ProtNLM"/>
    </source>
</evidence>
<evidence type="ECO:0000313" key="4">
    <source>
        <dbReference type="Proteomes" id="UP000187203"/>
    </source>
</evidence>